<gene>
    <name evidence="1" type="ORF">g.4250</name>
</gene>
<proteinExistence type="predicted"/>
<feature type="non-terminal residue" evidence="1">
    <location>
        <position position="100"/>
    </location>
</feature>
<feature type="non-terminal residue" evidence="1">
    <location>
        <position position="1"/>
    </location>
</feature>
<reference evidence="1" key="1">
    <citation type="submission" date="2015-09" db="EMBL/GenBank/DDBJ databases">
        <title>De novo assembly of Pectinophora gossypiella (Pink Bollworm) gut transcriptome.</title>
        <authorList>
            <person name="Tassone E.E."/>
        </authorList>
    </citation>
    <scope>NUCLEOTIDE SEQUENCE</scope>
</reference>
<name>A0A1E1WFF7_PECGO</name>
<evidence type="ECO:0000313" key="1">
    <source>
        <dbReference type="EMBL" id="JAT85657.1"/>
    </source>
</evidence>
<dbReference type="AlphaFoldDB" id="A0A1E1WFF7"/>
<organism evidence="1">
    <name type="scientific">Pectinophora gossypiella</name>
    <name type="common">Cotton pink bollworm</name>
    <name type="synonym">Depressaria gossypiella</name>
    <dbReference type="NCBI Taxonomy" id="13191"/>
    <lineage>
        <taxon>Eukaryota</taxon>
        <taxon>Metazoa</taxon>
        <taxon>Ecdysozoa</taxon>
        <taxon>Arthropoda</taxon>
        <taxon>Hexapoda</taxon>
        <taxon>Insecta</taxon>
        <taxon>Pterygota</taxon>
        <taxon>Neoptera</taxon>
        <taxon>Endopterygota</taxon>
        <taxon>Lepidoptera</taxon>
        <taxon>Glossata</taxon>
        <taxon>Ditrysia</taxon>
        <taxon>Gelechioidea</taxon>
        <taxon>Gelechiidae</taxon>
        <taxon>Apatetrinae</taxon>
        <taxon>Pectinophora</taxon>
    </lineage>
</organism>
<sequence length="100" mass="10750">PCSENSADIISDSIASESTVLSVYNFNNLQQLVATSPLNNLQVTPIDCLRESDKDFMSGIQSLSVFNAVPSCVDINFPSSPSSINILDVSKVSPVKSELR</sequence>
<protein>
    <submittedName>
        <fullName evidence="1">Uncharacterized protein</fullName>
    </submittedName>
</protein>
<accession>A0A1E1WFF7</accession>
<dbReference type="EMBL" id="GDQN01005397">
    <property type="protein sequence ID" value="JAT85657.1"/>
    <property type="molecule type" value="Transcribed_RNA"/>
</dbReference>